<feature type="transmembrane region" description="Helical" evidence="5">
    <location>
        <begin position="169"/>
        <end position="189"/>
    </location>
</feature>
<protein>
    <submittedName>
        <fullName evidence="7">O-antigen ligase family protein</fullName>
    </submittedName>
</protein>
<proteinExistence type="predicted"/>
<gene>
    <name evidence="7" type="ORF">K8089_12765</name>
</gene>
<dbReference type="Pfam" id="PF04932">
    <property type="entry name" value="Wzy_C"/>
    <property type="match status" value="1"/>
</dbReference>
<feature type="transmembrane region" description="Helical" evidence="5">
    <location>
        <begin position="251"/>
        <end position="273"/>
    </location>
</feature>
<sequence length="416" mass="45749">MIAICFYFLYRIVSNSNRKDEVLLAAGYITGFEVLSRMTGGAISYEFSKYAVIGFVLIGMFYKGFKLTSLPYFIYILLLIPGIVFSAINLSYEAKVGNAIGFNLSGPVCLGIAALYCYDRKIPIARLQTILLAVLLPIVSITVYLFLYSPSIRDVLTGTASNFAASGGFGPNQVSTVLGLGAFILFTRVFTIKNRLFNIVDIALLGLIGYRALITFSRGGVLTAIACAVLFLIALYLKSGVKQKVNLLPKIIVMASVIIGVWVVSSFATMGLIENRYANEDARGREKGDVGTGRAALFETELEAFKEAPFTGIGVGKSKEYREKRTNIEAASHNEISRLLSEHGLFGILALLILLITPLAFGLQHRSNIYLYAFLCFWFFTINHSAMRIAAPAFIYALSLLKIDYASKKKTALHRK</sequence>
<feature type="transmembrane region" description="Helical" evidence="5">
    <location>
        <begin position="344"/>
        <end position="363"/>
    </location>
</feature>
<reference evidence="7" key="1">
    <citation type="submission" date="2021-09" db="EMBL/GenBank/DDBJ databases">
        <title>Genome of Aequorivita sp. strain F47161.</title>
        <authorList>
            <person name="Wang Y."/>
        </authorList>
    </citation>
    <scope>NUCLEOTIDE SEQUENCE</scope>
    <source>
        <strain evidence="7">F47161</strain>
    </source>
</reference>
<dbReference type="InterPro" id="IPR007016">
    <property type="entry name" value="O-antigen_ligase-rel_domated"/>
</dbReference>
<accession>A0A9X1QX43</accession>
<keyword evidence="3 5" id="KW-1133">Transmembrane helix</keyword>
<evidence type="ECO:0000256" key="2">
    <source>
        <dbReference type="ARBA" id="ARBA00022692"/>
    </source>
</evidence>
<dbReference type="GO" id="GO:0016874">
    <property type="term" value="F:ligase activity"/>
    <property type="evidence" value="ECO:0007669"/>
    <property type="project" value="UniProtKB-KW"/>
</dbReference>
<feature type="transmembrane region" description="Helical" evidence="5">
    <location>
        <begin position="47"/>
        <end position="65"/>
    </location>
</feature>
<comment type="subcellular location">
    <subcellularLocation>
        <location evidence="1">Membrane</location>
        <topology evidence="1">Multi-pass membrane protein</topology>
    </subcellularLocation>
</comment>
<feature type="transmembrane region" description="Helical" evidence="5">
    <location>
        <begin position="220"/>
        <end position="239"/>
    </location>
</feature>
<feature type="transmembrane region" description="Helical" evidence="5">
    <location>
        <begin position="370"/>
        <end position="398"/>
    </location>
</feature>
<keyword evidence="4 5" id="KW-0472">Membrane</keyword>
<feature type="transmembrane region" description="Helical" evidence="5">
    <location>
        <begin position="72"/>
        <end position="92"/>
    </location>
</feature>
<keyword evidence="2 5" id="KW-0812">Transmembrane</keyword>
<dbReference type="EMBL" id="JAIRBA010000027">
    <property type="protein sequence ID" value="MCG2419895.1"/>
    <property type="molecule type" value="Genomic_DNA"/>
</dbReference>
<dbReference type="InterPro" id="IPR051533">
    <property type="entry name" value="WaaL-like"/>
</dbReference>
<evidence type="ECO:0000256" key="4">
    <source>
        <dbReference type="ARBA" id="ARBA00023136"/>
    </source>
</evidence>
<dbReference type="GO" id="GO:0016020">
    <property type="term" value="C:membrane"/>
    <property type="evidence" value="ECO:0007669"/>
    <property type="project" value="UniProtKB-SubCell"/>
</dbReference>
<name>A0A9X1QX43_9FLAO</name>
<feature type="transmembrane region" description="Helical" evidence="5">
    <location>
        <begin position="98"/>
        <end position="118"/>
    </location>
</feature>
<dbReference type="Proteomes" id="UP001139461">
    <property type="component" value="Unassembled WGS sequence"/>
</dbReference>
<dbReference type="PANTHER" id="PTHR37422:SF13">
    <property type="entry name" value="LIPOPOLYSACCHARIDE BIOSYNTHESIS PROTEIN PA4999-RELATED"/>
    <property type="match status" value="1"/>
</dbReference>
<evidence type="ECO:0000256" key="1">
    <source>
        <dbReference type="ARBA" id="ARBA00004141"/>
    </source>
</evidence>
<dbReference type="AlphaFoldDB" id="A0A9X1QX43"/>
<keyword evidence="7" id="KW-0436">Ligase</keyword>
<evidence type="ECO:0000313" key="7">
    <source>
        <dbReference type="EMBL" id="MCG2419895.1"/>
    </source>
</evidence>
<evidence type="ECO:0000259" key="6">
    <source>
        <dbReference type="Pfam" id="PF04932"/>
    </source>
</evidence>
<keyword evidence="8" id="KW-1185">Reference proteome</keyword>
<feature type="transmembrane region" description="Helical" evidence="5">
    <location>
        <begin position="130"/>
        <end position="149"/>
    </location>
</feature>
<evidence type="ECO:0000256" key="5">
    <source>
        <dbReference type="SAM" id="Phobius"/>
    </source>
</evidence>
<feature type="domain" description="O-antigen ligase-related" evidence="6">
    <location>
        <begin position="205"/>
        <end position="352"/>
    </location>
</feature>
<comment type="caution">
    <text evidence="7">The sequence shown here is derived from an EMBL/GenBank/DDBJ whole genome shotgun (WGS) entry which is preliminary data.</text>
</comment>
<organism evidence="7 8">
    <name type="scientific">Aequorivita vitellina</name>
    <dbReference type="NCBI Taxonomy" id="2874475"/>
    <lineage>
        <taxon>Bacteria</taxon>
        <taxon>Pseudomonadati</taxon>
        <taxon>Bacteroidota</taxon>
        <taxon>Flavobacteriia</taxon>
        <taxon>Flavobacteriales</taxon>
        <taxon>Flavobacteriaceae</taxon>
        <taxon>Aequorivita</taxon>
    </lineage>
</organism>
<evidence type="ECO:0000313" key="8">
    <source>
        <dbReference type="Proteomes" id="UP001139461"/>
    </source>
</evidence>
<dbReference type="RefSeq" id="WP_237603680.1">
    <property type="nucleotide sequence ID" value="NZ_JAIRBA010000027.1"/>
</dbReference>
<dbReference type="PANTHER" id="PTHR37422">
    <property type="entry name" value="TEICHURONIC ACID BIOSYNTHESIS PROTEIN TUAE"/>
    <property type="match status" value="1"/>
</dbReference>
<evidence type="ECO:0000256" key="3">
    <source>
        <dbReference type="ARBA" id="ARBA00022989"/>
    </source>
</evidence>